<comment type="caution">
    <text evidence="2">The sequence shown here is derived from an EMBL/GenBank/DDBJ whole genome shotgun (WGS) entry which is preliminary data.</text>
</comment>
<feature type="region of interest" description="Disordered" evidence="1">
    <location>
        <begin position="92"/>
        <end position="158"/>
    </location>
</feature>
<organism evidence="2 3">
    <name type="scientific">Stephania yunnanensis</name>
    <dbReference type="NCBI Taxonomy" id="152371"/>
    <lineage>
        <taxon>Eukaryota</taxon>
        <taxon>Viridiplantae</taxon>
        <taxon>Streptophyta</taxon>
        <taxon>Embryophyta</taxon>
        <taxon>Tracheophyta</taxon>
        <taxon>Spermatophyta</taxon>
        <taxon>Magnoliopsida</taxon>
        <taxon>Ranunculales</taxon>
        <taxon>Menispermaceae</taxon>
        <taxon>Menispermoideae</taxon>
        <taxon>Cissampelideae</taxon>
        <taxon>Stephania</taxon>
    </lineage>
</organism>
<proteinExistence type="predicted"/>
<evidence type="ECO:0000313" key="2">
    <source>
        <dbReference type="EMBL" id="KAK9107323.1"/>
    </source>
</evidence>
<evidence type="ECO:0000256" key="1">
    <source>
        <dbReference type="SAM" id="MobiDB-lite"/>
    </source>
</evidence>
<feature type="compositionally biased region" description="Basic and acidic residues" evidence="1">
    <location>
        <begin position="1"/>
        <end position="26"/>
    </location>
</feature>
<dbReference type="Proteomes" id="UP001420932">
    <property type="component" value="Unassembled WGS sequence"/>
</dbReference>
<name>A0AAP0HZH8_9MAGN</name>
<feature type="compositionally biased region" description="Basic and acidic residues" evidence="1">
    <location>
        <begin position="149"/>
        <end position="158"/>
    </location>
</feature>
<reference evidence="2 3" key="1">
    <citation type="submission" date="2024-01" db="EMBL/GenBank/DDBJ databases">
        <title>Genome assemblies of Stephania.</title>
        <authorList>
            <person name="Yang L."/>
        </authorList>
    </citation>
    <scope>NUCLEOTIDE SEQUENCE [LARGE SCALE GENOMIC DNA]</scope>
    <source>
        <strain evidence="2">YNDBR</strain>
        <tissue evidence="2">Leaf</tissue>
    </source>
</reference>
<accession>A0AAP0HZH8</accession>
<dbReference type="EMBL" id="JBBNAF010000010">
    <property type="protein sequence ID" value="KAK9107323.1"/>
    <property type="molecule type" value="Genomic_DNA"/>
</dbReference>
<dbReference type="AlphaFoldDB" id="A0AAP0HZH8"/>
<keyword evidence="3" id="KW-1185">Reference proteome</keyword>
<feature type="region of interest" description="Disordered" evidence="1">
    <location>
        <begin position="1"/>
        <end position="35"/>
    </location>
</feature>
<protein>
    <submittedName>
        <fullName evidence="2">Uncharacterized protein</fullName>
    </submittedName>
</protein>
<gene>
    <name evidence="2" type="ORF">Syun_023334</name>
</gene>
<evidence type="ECO:0000313" key="3">
    <source>
        <dbReference type="Proteomes" id="UP001420932"/>
    </source>
</evidence>
<sequence>MGEKGSPELLNEKEGERVDRLSDKMGEQSCGQDEGRGGECQLLGLRELQAFFPLPPSPSSFSFPVFFLPPSITTLSTIRTILRHGDNKMSIRDVSDYRAGWRPTSSNRKKKVDQNNPQPNRKWAKQANESDLQPGEIGMEHGAATSSVGDRDGLPHGG</sequence>